<evidence type="ECO:0008006" key="3">
    <source>
        <dbReference type="Google" id="ProtNLM"/>
    </source>
</evidence>
<evidence type="ECO:0000313" key="1">
    <source>
        <dbReference type="EMBL" id="WBO62090.1"/>
    </source>
</evidence>
<dbReference type="InterPro" id="IPR029058">
    <property type="entry name" value="AB_hydrolase_fold"/>
</dbReference>
<accession>A0ABY7NV40</accession>
<dbReference type="EMBL" id="CP115300">
    <property type="protein sequence ID" value="WBO62090.1"/>
    <property type="molecule type" value="Genomic_DNA"/>
</dbReference>
<proteinExistence type="predicted"/>
<dbReference type="Proteomes" id="UP001212326">
    <property type="component" value="Chromosome"/>
</dbReference>
<evidence type="ECO:0000313" key="2">
    <source>
        <dbReference type="Proteomes" id="UP001212326"/>
    </source>
</evidence>
<protein>
    <recommendedName>
        <fullName evidence="3">Alpha/beta hydrolase fold-3 domain-containing protein</fullName>
    </recommendedName>
</protein>
<gene>
    <name evidence="1" type="ORF">O1G22_04200</name>
</gene>
<dbReference type="SUPFAM" id="SSF53474">
    <property type="entry name" value="alpha/beta-Hydrolases"/>
    <property type="match status" value="1"/>
</dbReference>
<dbReference type="RefSeq" id="WP_270080036.1">
    <property type="nucleotide sequence ID" value="NZ_CP115300.1"/>
</dbReference>
<name>A0ABY7NV40_9ACTN</name>
<organism evidence="1 2">
    <name type="scientific">Streptomyces camelliae</name>
    <dbReference type="NCBI Taxonomy" id="3004093"/>
    <lineage>
        <taxon>Bacteria</taxon>
        <taxon>Bacillati</taxon>
        <taxon>Actinomycetota</taxon>
        <taxon>Actinomycetes</taxon>
        <taxon>Kitasatosporales</taxon>
        <taxon>Streptomycetaceae</taxon>
        <taxon>Streptomyces</taxon>
    </lineage>
</organism>
<keyword evidence="2" id="KW-1185">Reference proteome</keyword>
<sequence length="81" mass="7959">MIYGGHSAGGHLALWAGARHLLPSGAPGRPAVPPTALGVPALAPTADLAWAYDLVSGHGAAAGLLGGAIRTLMAASRARLD</sequence>
<reference evidence="1 2" key="1">
    <citation type="submission" date="2022-12" db="EMBL/GenBank/DDBJ databases">
        <authorList>
            <person name="Mo P."/>
        </authorList>
    </citation>
    <scope>NUCLEOTIDE SEQUENCE [LARGE SCALE GENOMIC DNA]</scope>
    <source>
        <strain evidence="1 2">HUAS 2-6</strain>
    </source>
</reference>